<evidence type="ECO:0000313" key="13">
    <source>
        <dbReference type="Proteomes" id="UP000217199"/>
    </source>
</evidence>
<dbReference type="InParanoid" id="A0A286UJ16"/>
<keyword evidence="7" id="KW-0520">NAD</keyword>
<dbReference type="STRING" id="2282107.A0A286UJ16"/>
<dbReference type="AlphaFoldDB" id="A0A286UJ16"/>
<keyword evidence="5 9" id="KW-0479">Metal-binding</keyword>
<dbReference type="GO" id="GO:0046970">
    <property type="term" value="F:histone H4K16 deacetylase activity, NAD-dependent"/>
    <property type="evidence" value="ECO:0007669"/>
    <property type="project" value="TreeGrafter"/>
</dbReference>
<evidence type="ECO:0000256" key="3">
    <source>
        <dbReference type="ARBA" id="ARBA00006924"/>
    </source>
</evidence>
<evidence type="ECO:0000256" key="10">
    <source>
        <dbReference type="SAM" id="MobiDB-lite"/>
    </source>
</evidence>
<sequence length="901" mass="101371">MAPVRSAKKGQERTLLHYAHPIAPRERSFGSHHDYYASEAENPGQTTHDGYSHTLRDTGHSPSSVSKRKPRSNKPTMELLLSAPSPLTNNNSNGSSAYTSTATTPASSLVYSASPATSQTSHSPSPDSQYNSNVKGKEKEKHVVGTHKERMVAKVPEIIDLCDTDSDNGVPSYFNGIRAPLYEQREVQIRDKGAYKSAINTVFRPIRKKETNLDANKGLEELRPIASSPLKSEESPKKGSIRSLLNGDPPVPGPPKPSESSQPLSKRREKSIVAAPRHEPMLRPKIEVKPPKNHKYVPGSCQPSPSAVEKSTTHEGTVELVKEYRKLAFKTDSTSTTEMGEQKGSVLKENPSVPTVEDHPIQESMRRPLNEGDFDLSVDMESDIEDSLGIDFWREDLDSDIEEDDLPPSGEGLEYLGYTEDELRQYLQQVMDEHPSYCRLPKLNYLHQFGIKEFLRKFLVEEQSTVHDLLLLFGVLLSKEQRQLDDRTLLPLLKSAIVRHTRYRRAHIPNLSHICMHDVVSQISSAKSIMVLTGAGISTSCGIPDFRSRDGLYSQLQRCGLYDLDDPQQMFDMNYFEENPHVFYSFAHKIYPSNFEPSPCHRFIKALEDRGKLCTNYTQNIDTLENKAGIKKVMQCHGSFATASCINCRVKVPGDDIKDDLMEKKIPLCKICNTEAELKPKKKPRKKKRKKPRTDGWESEEEEEQITLPKGIMKPDITFFGEKLTEDFDKQFFEDVGKVSLLLIIGTSLKVRPVSEIVSHMKANTNIIVINKQPITHIKADYQLLGNADVIVEYLASKLGYNLDSKEDPGACLPGTEKKRKRKNVFKRRQYGNSGVITFEGAEGGDYVKHLEKDPVHLEAGVFDEYTDDDSDTEDGKGDLKREMLNVRTPIPGRVSPHKTR</sequence>
<reference evidence="12 13" key="1">
    <citation type="journal article" date="2017" name="Mol. Ecol.">
        <title>Comparative and population genomic landscape of Phellinus noxius: A hypervariable fungus causing root rot in trees.</title>
        <authorList>
            <person name="Chung C.L."/>
            <person name="Lee T.J."/>
            <person name="Akiba M."/>
            <person name="Lee H.H."/>
            <person name="Kuo T.H."/>
            <person name="Liu D."/>
            <person name="Ke H.M."/>
            <person name="Yokoi T."/>
            <person name="Roa M.B."/>
            <person name="Lu M.J."/>
            <person name="Chang Y.Y."/>
            <person name="Ann P.J."/>
            <person name="Tsai J.N."/>
            <person name="Chen C.Y."/>
            <person name="Tzean S.S."/>
            <person name="Ota Y."/>
            <person name="Hattori T."/>
            <person name="Sahashi N."/>
            <person name="Liou R.F."/>
            <person name="Kikuchi T."/>
            <person name="Tsai I.J."/>
        </authorList>
    </citation>
    <scope>NUCLEOTIDE SEQUENCE [LARGE SCALE GENOMIC DNA]</scope>
    <source>
        <strain evidence="12 13">FFPRI411160</strain>
    </source>
</reference>
<dbReference type="PROSITE" id="PS50305">
    <property type="entry name" value="SIRTUIN"/>
    <property type="match status" value="1"/>
</dbReference>
<evidence type="ECO:0000256" key="7">
    <source>
        <dbReference type="ARBA" id="ARBA00023027"/>
    </source>
</evidence>
<feature type="compositionally biased region" description="Basic residues" evidence="10">
    <location>
        <begin position="680"/>
        <end position="692"/>
    </location>
</feature>
<dbReference type="Proteomes" id="UP000217199">
    <property type="component" value="Unassembled WGS sequence"/>
</dbReference>
<evidence type="ECO:0000313" key="12">
    <source>
        <dbReference type="EMBL" id="PAV19580.1"/>
    </source>
</evidence>
<comment type="cofactor">
    <cofactor evidence="1">
        <name>Zn(2+)</name>
        <dbReference type="ChEBI" id="CHEBI:29105"/>
    </cofactor>
</comment>
<evidence type="ECO:0000256" key="1">
    <source>
        <dbReference type="ARBA" id="ARBA00001947"/>
    </source>
</evidence>
<comment type="similarity">
    <text evidence="3">Belongs to the sirtuin family. Class I subfamily.</text>
</comment>
<dbReference type="Gene3D" id="3.40.50.1220">
    <property type="entry name" value="TPP-binding domain"/>
    <property type="match status" value="1"/>
</dbReference>
<dbReference type="OrthoDB" id="420264at2759"/>
<feature type="compositionally biased region" description="Polar residues" evidence="10">
    <location>
        <begin position="109"/>
        <end position="133"/>
    </location>
</feature>
<dbReference type="InterPro" id="IPR026591">
    <property type="entry name" value="Sirtuin_cat_small_dom_sf"/>
</dbReference>
<dbReference type="InterPro" id="IPR029035">
    <property type="entry name" value="DHS-like_NAD/FAD-binding_dom"/>
</dbReference>
<protein>
    <submittedName>
        <fullName evidence="12">SIR2-domain-containing</fullName>
    </submittedName>
</protein>
<feature type="compositionally biased region" description="Basic and acidic residues" evidence="10">
    <location>
        <begin position="276"/>
        <end position="290"/>
    </location>
</feature>
<feature type="compositionally biased region" description="Basic and acidic residues" evidence="10">
    <location>
        <begin position="50"/>
        <end position="59"/>
    </location>
</feature>
<dbReference type="PANTHER" id="PTHR11085:SF9">
    <property type="entry name" value="NAD-DEPENDENT PROTEIN DEACETYLASE SIRTUIN-1"/>
    <property type="match status" value="1"/>
</dbReference>
<keyword evidence="8" id="KW-0496">Mitochondrion</keyword>
<evidence type="ECO:0000256" key="8">
    <source>
        <dbReference type="ARBA" id="ARBA00023128"/>
    </source>
</evidence>
<dbReference type="Gene3D" id="3.30.1600.10">
    <property type="entry name" value="SIR2/SIRT2 'Small Domain"/>
    <property type="match status" value="1"/>
</dbReference>
<feature type="domain" description="Deacetylase sirtuin-type" evidence="11">
    <location>
        <begin position="509"/>
        <end position="802"/>
    </location>
</feature>
<feature type="binding site" evidence="9">
    <location>
        <position position="648"/>
    </location>
    <ligand>
        <name>Zn(2+)</name>
        <dbReference type="ChEBI" id="CHEBI:29105"/>
    </ligand>
</feature>
<feature type="compositionally biased region" description="Basic and acidic residues" evidence="10">
    <location>
        <begin position="23"/>
        <end position="36"/>
    </location>
</feature>
<dbReference type="SUPFAM" id="SSF52467">
    <property type="entry name" value="DHS-like NAD/FAD-binding domain"/>
    <property type="match status" value="1"/>
</dbReference>
<feature type="region of interest" description="Disordered" evidence="10">
    <location>
        <begin position="332"/>
        <end position="360"/>
    </location>
</feature>
<name>A0A286UJ16_9AGAM</name>
<evidence type="ECO:0000256" key="2">
    <source>
        <dbReference type="ARBA" id="ARBA00004173"/>
    </source>
</evidence>
<keyword evidence="4" id="KW-0808">Transferase</keyword>
<evidence type="ECO:0000256" key="9">
    <source>
        <dbReference type="PROSITE-ProRule" id="PRU00236"/>
    </source>
</evidence>
<evidence type="ECO:0000256" key="5">
    <source>
        <dbReference type="ARBA" id="ARBA00022723"/>
    </source>
</evidence>
<dbReference type="GO" id="GO:0005634">
    <property type="term" value="C:nucleus"/>
    <property type="evidence" value="ECO:0007669"/>
    <property type="project" value="TreeGrafter"/>
</dbReference>
<evidence type="ECO:0000256" key="4">
    <source>
        <dbReference type="ARBA" id="ARBA00022679"/>
    </source>
</evidence>
<dbReference type="Pfam" id="PF02146">
    <property type="entry name" value="SIR2"/>
    <property type="match status" value="1"/>
</dbReference>
<feature type="binding site" evidence="9">
    <location>
        <position position="645"/>
    </location>
    <ligand>
        <name>Zn(2+)</name>
        <dbReference type="ChEBI" id="CHEBI:29105"/>
    </ligand>
</feature>
<dbReference type="PANTHER" id="PTHR11085">
    <property type="entry name" value="NAD-DEPENDENT PROTEIN DEACYLASE SIRTUIN-5, MITOCHONDRIAL-RELATED"/>
    <property type="match status" value="1"/>
</dbReference>
<gene>
    <name evidence="12" type="ORF">PNOK_0451400</name>
</gene>
<evidence type="ECO:0000259" key="11">
    <source>
        <dbReference type="PROSITE" id="PS50305"/>
    </source>
</evidence>
<feature type="region of interest" description="Disordered" evidence="10">
    <location>
        <begin position="680"/>
        <end position="705"/>
    </location>
</feature>
<dbReference type="InterPro" id="IPR003000">
    <property type="entry name" value="Sirtuin"/>
</dbReference>
<evidence type="ECO:0000256" key="6">
    <source>
        <dbReference type="ARBA" id="ARBA00022833"/>
    </source>
</evidence>
<feature type="region of interest" description="Disordered" evidence="10">
    <location>
        <begin position="1"/>
        <end position="144"/>
    </location>
</feature>
<feature type="binding site" evidence="9">
    <location>
        <position position="672"/>
    </location>
    <ligand>
        <name>Zn(2+)</name>
        <dbReference type="ChEBI" id="CHEBI:29105"/>
    </ligand>
</feature>
<comment type="subcellular location">
    <subcellularLocation>
        <location evidence="2">Mitochondrion</location>
    </subcellularLocation>
</comment>
<dbReference type="InterPro" id="IPR050134">
    <property type="entry name" value="NAD-dep_sirtuin_deacylases"/>
</dbReference>
<feature type="active site" description="Proton acceptor" evidence="9">
    <location>
        <position position="637"/>
    </location>
</feature>
<accession>A0A286UJ16</accession>
<keyword evidence="6 9" id="KW-0862">Zinc</keyword>
<dbReference type="EMBL" id="NBII01000004">
    <property type="protein sequence ID" value="PAV19580.1"/>
    <property type="molecule type" value="Genomic_DNA"/>
</dbReference>
<feature type="compositionally biased region" description="Low complexity" evidence="10">
    <location>
        <begin position="88"/>
        <end position="108"/>
    </location>
</feature>
<dbReference type="InterPro" id="IPR026590">
    <property type="entry name" value="Ssirtuin_cat_dom"/>
</dbReference>
<organism evidence="12 13">
    <name type="scientific">Pyrrhoderma noxium</name>
    <dbReference type="NCBI Taxonomy" id="2282107"/>
    <lineage>
        <taxon>Eukaryota</taxon>
        <taxon>Fungi</taxon>
        <taxon>Dikarya</taxon>
        <taxon>Basidiomycota</taxon>
        <taxon>Agaricomycotina</taxon>
        <taxon>Agaricomycetes</taxon>
        <taxon>Hymenochaetales</taxon>
        <taxon>Hymenochaetaceae</taxon>
        <taxon>Pyrrhoderma</taxon>
    </lineage>
</organism>
<dbReference type="GO" id="GO:0005739">
    <property type="term" value="C:mitochondrion"/>
    <property type="evidence" value="ECO:0007669"/>
    <property type="project" value="UniProtKB-SubCell"/>
</dbReference>
<comment type="caution">
    <text evidence="12">The sequence shown here is derived from an EMBL/GenBank/DDBJ whole genome shotgun (WGS) entry which is preliminary data.</text>
</comment>
<dbReference type="GO" id="GO:0046872">
    <property type="term" value="F:metal ion binding"/>
    <property type="evidence" value="ECO:0007669"/>
    <property type="project" value="UniProtKB-KW"/>
</dbReference>
<feature type="compositionally biased region" description="Basic and acidic residues" evidence="10">
    <location>
        <begin position="135"/>
        <end position="144"/>
    </location>
</feature>
<dbReference type="GO" id="GO:0070403">
    <property type="term" value="F:NAD+ binding"/>
    <property type="evidence" value="ECO:0007669"/>
    <property type="project" value="InterPro"/>
</dbReference>
<keyword evidence="13" id="KW-1185">Reference proteome</keyword>
<feature type="region of interest" description="Disordered" evidence="10">
    <location>
        <begin position="224"/>
        <end position="313"/>
    </location>
</feature>
<feature type="binding site" evidence="9">
    <location>
        <position position="669"/>
    </location>
    <ligand>
        <name>Zn(2+)</name>
        <dbReference type="ChEBI" id="CHEBI:29105"/>
    </ligand>
</feature>
<proteinExistence type="inferred from homology"/>